<dbReference type="PATRIC" id="fig|1423781.4.peg.900"/>
<proteinExistence type="predicted"/>
<dbReference type="InterPro" id="IPR014729">
    <property type="entry name" value="Rossmann-like_a/b/a_fold"/>
</dbReference>
<dbReference type="GO" id="GO:0043164">
    <property type="term" value="P:Gram-negative-bacterium-type cell wall biogenesis"/>
    <property type="evidence" value="ECO:0007669"/>
    <property type="project" value="TreeGrafter"/>
</dbReference>
<dbReference type="CDD" id="cd06259">
    <property type="entry name" value="YdcF-like"/>
    <property type="match status" value="1"/>
</dbReference>
<keyword evidence="4" id="KW-1185">Reference proteome</keyword>
<accession>A0A0R2ARM4</accession>
<dbReference type="PANTHER" id="PTHR30336">
    <property type="entry name" value="INNER MEMBRANE PROTEIN, PROBABLE PERMEASE"/>
    <property type="match status" value="1"/>
</dbReference>
<dbReference type="EMBL" id="AYYQ01000002">
    <property type="protein sequence ID" value="KRM69693.1"/>
    <property type="molecule type" value="Genomic_DNA"/>
</dbReference>
<sequence>MLTLIIGVGILISPFIVNLIKVTFDNKFGDFVISLIQLSIFYIVFCFIAFISSAVMCLLYKPKKDKDYIIVLGSGLLNGNQVSPLLAARIDKGIEFMKQQVKSGNKSPILICSGGQGNDESIPEGTAMQNYAIKQGIDEKLVLAETQSKNTLQNMQFSKRVIETKKLNLSNGIFVSNNYHIYRASGYARLAGLNINGIGAKTSYFFIPNAIIREYIAILMSHKKLHLFIGMVILILSILKAIN</sequence>
<keyword evidence="1" id="KW-0812">Transmembrane</keyword>
<dbReference type="PANTHER" id="PTHR30336:SF18">
    <property type="entry name" value="MEMBRANE PROTEIN"/>
    <property type="match status" value="1"/>
</dbReference>
<dbReference type="Proteomes" id="UP000052012">
    <property type="component" value="Unassembled WGS sequence"/>
</dbReference>
<evidence type="ECO:0000259" key="2">
    <source>
        <dbReference type="Pfam" id="PF02698"/>
    </source>
</evidence>
<feature type="transmembrane region" description="Helical" evidence="1">
    <location>
        <begin position="225"/>
        <end position="242"/>
    </location>
</feature>
<name>A0A0R2ARM4_9LACO</name>
<reference evidence="3 4" key="1">
    <citation type="journal article" date="2015" name="Genome Announc.">
        <title>Expanding the biotechnology potential of lactobacilli through comparative genomics of 213 strains and associated genera.</title>
        <authorList>
            <person name="Sun Z."/>
            <person name="Harris H.M."/>
            <person name="McCann A."/>
            <person name="Guo C."/>
            <person name="Argimon S."/>
            <person name="Zhang W."/>
            <person name="Yang X."/>
            <person name="Jeffery I.B."/>
            <person name="Cooney J.C."/>
            <person name="Kagawa T.F."/>
            <person name="Liu W."/>
            <person name="Song Y."/>
            <person name="Salvetti E."/>
            <person name="Wrobel A."/>
            <person name="Rasinkangas P."/>
            <person name="Parkhill J."/>
            <person name="Rea M.C."/>
            <person name="O'Sullivan O."/>
            <person name="Ritari J."/>
            <person name="Douillard F.P."/>
            <person name="Paul Ross R."/>
            <person name="Yang R."/>
            <person name="Briner A.E."/>
            <person name="Felis G.E."/>
            <person name="de Vos W.M."/>
            <person name="Barrangou R."/>
            <person name="Klaenhammer T.R."/>
            <person name="Caufield P.W."/>
            <person name="Cui Y."/>
            <person name="Zhang H."/>
            <person name="O'Toole P.W."/>
        </authorList>
    </citation>
    <scope>NUCLEOTIDE SEQUENCE [LARGE SCALE GENOMIC DNA]</scope>
    <source>
        <strain evidence="3 4">DSM 23829</strain>
    </source>
</reference>
<dbReference type="InterPro" id="IPR003848">
    <property type="entry name" value="DUF218"/>
</dbReference>
<dbReference type="InterPro" id="IPR051599">
    <property type="entry name" value="Cell_Envelope_Assoc"/>
</dbReference>
<dbReference type="AlphaFoldDB" id="A0A0R2ARM4"/>
<evidence type="ECO:0000256" key="1">
    <source>
        <dbReference type="SAM" id="Phobius"/>
    </source>
</evidence>
<dbReference type="Gene3D" id="3.40.50.620">
    <property type="entry name" value="HUPs"/>
    <property type="match status" value="1"/>
</dbReference>
<comment type="caution">
    <text evidence="3">The sequence shown here is derived from an EMBL/GenBank/DDBJ whole genome shotgun (WGS) entry which is preliminary data.</text>
</comment>
<feature type="domain" description="DUF218" evidence="2">
    <location>
        <begin position="67"/>
        <end position="217"/>
    </location>
</feature>
<organism evidence="3 4">
    <name type="scientific">Apilactobacillus ozensis DSM 23829 = JCM 17196</name>
    <dbReference type="NCBI Taxonomy" id="1423781"/>
    <lineage>
        <taxon>Bacteria</taxon>
        <taxon>Bacillati</taxon>
        <taxon>Bacillota</taxon>
        <taxon>Bacilli</taxon>
        <taxon>Lactobacillales</taxon>
        <taxon>Lactobacillaceae</taxon>
        <taxon>Apilactobacillus</taxon>
    </lineage>
</organism>
<keyword evidence="1" id="KW-0472">Membrane</keyword>
<protein>
    <submittedName>
        <fullName evidence="3">Integral membrane protein</fullName>
    </submittedName>
</protein>
<dbReference type="GO" id="GO:0005886">
    <property type="term" value="C:plasma membrane"/>
    <property type="evidence" value="ECO:0007669"/>
    <property type="project" value="TreeGrafter"/>
</dbReference>
<dbReference type="Pfam" id="PF02698">
    <property type="entry name" value="DUF218"/>
    <property type="match status" value="1"/>
</dbReference>
<evidence type="ECO:0000313" key="3">
    <source>
        <dbReference type="EMBL" id="KRM69693.1"/>
    </source>
</evidence>
<keyword evidence="1" id="KW-1133">Transmembrane helix</keyword>
<evidence type="ECO:0000313" key="4">
    <source>
        <dbReference type="Proteomes" id="UP000052012"/>
    </source>
</evidence>
<dbReference type="GO" id="GO:0000270">
    <property type="term" value="P:peptidoglycan metabolic process"/>
    <property type="evidence" value="ECO:0007669"/>
    <property type="project" value="TreeGrafter"/>
</dbReference>
<gene>
    <name evidence="3" type="ORF">FD06_GL000866</name>
</gene>
<feature type="transmembrane region" description="Helical" evidence="1">
    <location>
        <begin position="35"/>
        <end position="60"/>
    </location>
</feature>